<dbReference type="InterPro" id="IPR009078">
    <property type="entry name" value="Ferritin-like_SF"/>
</dbReference>
<evidence type="ECO:0000256" key="1">
    <source>
        <dbReference type="ARBA" id="ARBA00004127"/>
    </source>
</evidence>
<dbReference type="SUPFAM" id="SSF47240">
    <property type="entry name" value="Ferritin-like"/>
    <property type="match status" value="1"/>
</dbReference>
<feature type="transmembrane region" description="Helical" evidence="5">
    <location>
        <begin position="326"/>
        <end position="349"/>
    </location>
</feature>
<evidence type="ECO:0000313" key="6">
    <source>
        <dbReference type="EMBL" id="MDQ0425591.1"/>
    </source>
</evidence>
<dbReference type="PANTHER" id="PTHR31851">
    <property type="entry name" value="FE(2+)/MN(2+) TRANSPORTER PCL1"/>
    <property type="match status" value="1"/>
</dbReference>
<reference evidence="6 7" key="1">
    <citation type="submission" date="2023-07" db="EMBL/GenBank/DDBJ databases">
        <title>Sequencing the genomes of 1000 actinobacteria strains.</title>
        <authorList>
            <person name="Klenk H.-P."/>
        </authorList>
    </citation>
    <scope>NUCLEOTIDE SEQUENCE [LARGE SCALE GENOMIC DNA]</scope>
    <source>
        <strain evidence="6 7">DSM 14785</strain>
    </source>
</reference>
<dbReference type="InterPro" id="IPR008217">
    <property type="entry name" value="Ccc1_fam"/>
</dbReference>
<comment type="caution">
    <text evidence="6">The sequence shown here is derived from an EMBL/GenBank/DDBJ whole genome shotgun (WGS) entry which is preliminary data.</text>
</comment>
<accession>A0ABU0GJR2</accession>
<organism evidence="6 7">
    <name type="scientific">Cellulomonas iranensis</name>
    <dbReference type="NCBI Taxonomy" id="76862"/>
    <lineage>
        <taxon>Bacteria</taxon>
        <taxon>Bacillati</taxon>
        <taxon>Actinomycetota</taxon>
        <taxon>Actinomycetes</taxon>
        <taxon>Micrococcales</taxon>
        <taxon>Cellulomonadaceae</taxon>
        <taxon>Cellulomonas</taxon>
    </lineage>
</organism>
<feature type="transmembrane region" description="Helical" evidence="5">
    <location>
        <begin position="165"/>
        <end position="184"/>
    </location>
</feature>
<dbReference type="EMBL" id="JAUSVM010000001">
    <property type="protein sequence ID" value="MDQ0425591.1"/>
    <property type="molecule type" value="Genomic_DNA"/>
</dbReference>
<feature type="transmembrane region" description="Helical" evidence="5">
    <location>
        <begin position="136"/>
        <end position="159"/>
    </location>
</feature>
<feature type="transmembrane region" description="Helical" evidence="5">
    <location>
        <begin position="361"/>
        <end position="382"/>
    </location>
</feature>
<evidence type="ECO:0000256" key="4">
    <source>
        <dbReference type="ARBA" id="ARBA00023136"/>
    </source>
</evidence>
<dbReference type="InterPro" id="IPR039376">
    <property type="entry name" value="Ferritin_CCC1_N"/>
</dbReference>
<evidence type="ECO:0000256" key="5">
    <source>
        <dbReference type="SAM" id="Phobius"/>
    </source>
</evidence>
<keyword evidence="3 5" id="KW-1133">Transmembrane helix</keyword>
<keyword evidence="7" id="KW-1185">Reference proteome</keyword>
<keyword evidence="2 5" id="KW-0812">Transmembrane</keyword>
<name>A0ABU0GJR2_9CELL</name>
<sequence length="383" mass="40007">MPASRSQLRRWRRNLADERAEAAVYRDLASRRDGEEREILLALAEAERRHEAHWLELLGDQVGPPARGAWRTRALGWLARRFGSVFVLALAQRAEARSTYGSDAEATPRMAADEQIHEEVVRGLAIRGRQQISGTFRAAVFGANDGLVSNLALVLGIGASGVSTGTVLLTGLAGLLAGALSMGAGEYVSVRSQRELLEASRPDADAAAALTHLDVDANELSLVYRARGMAADEAQARADVVLASLAHWEAQRAVTGSLLRTSTTLPGGADAPTLAPDEAVVPAPERDEHESIGTAWGAAIASFCFFASGALIPVVPYLLGAEGFTAVLWSAGLVGVALLGTGSVVGLLSGASPLKRALRQLAIGFGAAAATYALGLVFGTSAL</sequence>
<comment type="subcellular location">
    <subcellularLocation>
        <location evidence="1">Endomembrane system</location>
        <topology evidence="1">Multi-pass membrane protein</topology>
    </subcellularLocation>
</comment>
<feature type="transmembrane region" description="Helical" evidence="5">
    <location>
        <begin position="295"/>
        <end position="320"/>
    </location>
</feature>
<dbReference type="Pfam" id="PF01988">
    <property type="entry name" value="VIT1"/>
    <property type="match status" value="1"/>
</dbReference>
<proteinExistence type="predicted"/>
<evidence type="ECO:0000313" key="7">
    <source>
        <dbReference type="Proteomes" id="UP001240250"/>
    </source>
</evidence>
<dbReference type="Proteomes" id="UP001240250">
    <property type="component" value="Unassembled WGS sequence"/>
</dbReference>
<evidence type="ECO:0000256" key="2">
    <source>
        <dbReference type="ARBA" id="ARBA00022692"/>
    </source>
</evidence>
<gene>
    <name evidence="6" type="ORF">JO380_001972</name>
</gene>
<keyword evidence="4 5" id="KW-0472">Membrane</keyword>
<dbReference type="RefSeq" id="WP_070320392.1">
    <property type="nucleotide sequence ID" value="NZ_CP194061.1"/>
</dbReference>
<dbReference type="CDD" id="cd01044">
    <property type="entry name" value="Ferritin_CCC1_N"/>
    <property type="match status" value="1"/>
</dbReference>
<evidence type="ECO:0000256" key="3">
    <source>
        <dbReference type="ARBA" id="ARBA00022989"/>
    </source>
</evidence>
<protein>
    <submittedName>
        <fullName evidence="6">VIT1/CCC1 family predicted Fe2+/Mn2+ transporter</fullName>
    </submittedName>
</protein>